<feature type="compositionally biased region" description="Basic residues" evidence="1">
    <location>
        <begin position="78"/>
        <end position="90"/>
    </location>
</feature>
<sequence>MAQRMLDEKSRVSEPQDDDVSDAETLGSRDTNDLSDVSEEEEEEELFDQKENVPPPRRERRKIPQLQDESSTEPNTAKKAKRVPKRRGKYQSWARHRVSICQALRDAVFDRKKAGEILKRGHRLFVPATVIGYYARKLSPSPFAPLSSQSAPLLPPKKHRR</sequence>
<name>U5NHZ5_9ADEN</name>
<keyword evidence="4" id="KW-1185">Reference proteome</keyword>
<dbReference type="EMBL" id="KF477314">
    <property type="protein sequence ID" value="AGX93382.1"/>
    <property type="molecule type" value="Genomic_DNA"/>
</dbReference>
<organism evidence="3 5">
    <name type="scientific">turkey adenovirus 5</name>
    <dbReference type="NCBI Taxonomy" id="1408258"/>
    <lineage>
        <taxon>Viruses</taxon>
        <taxon>Varidnaviria</taxon>
        <taxon>Bamfordvirae</taxon>
        <taxon>Preplasmiviricota</taxon>
        <taxon>Polisuviricotina</taxon>
        <taxon>Pharingeaviricetes</taxon>
        <taxon>Rowavirales</taxon>
        <taxon>Adenoviridae</taxon>
        <taxon>Aviadenovirus</taxon>
        <taxon>Aviadenovirus gallopavoquintum</taxon>
        <taxon>Turkey aviadenovirus D</taxon>
    </lineage>
</organism>
<dbReference type="KEGG" id="vg:17401030"/>
<accession>U5NHZ5</accession>
<dbReference type="Proteomes" id="UP000315075">
    <property type="component" value="Segment"/>
</dbReference>
<evidence type="ECO:0000313" key="2">
    <source>
        <dbReference type="EMBL" id="AGX93345.1"/>
    </source>
</evidence>
<evidence type="ECO:0000313" key="4">
    <source>
        <dbReference type="Proteomes" id="UP000120888"/>
    </source>
</evidence>
<evidence type="ECO:0000256" key="1">
    <source>
        <dbReference type="SAM" id="MobiDB-lite"/>
    </source>
</evidence>
<dbReference type="OrthoDB" id="23378at10239"/>
<feature type="region of interest" description="Disordered" evidence="1">
    <location>
        <begin position="139"/>
        <end position="161"/>
    </location>
</feature>
<feature type="compositionally biased region" description="Low complexity" evidence="1">
    <location>
        <begin position="139"/>
        <end position="152"/>
    </location>
</feature>
<protein>
    <submittedName>
        <fullName evidence="3">22K</fullName>
    </submittedName>
</protein>
<dbReference type="EMBL" id="KF477313">
    <property type="protein sequence ID" value="AGX93345.1"/>
    <property type="molecule type" value="Genomic_DNA"/>
</dbReference>
<evidence type="ECO:0000313" key="5">
    <source>
        <dbReference type="Proteomes" id="UP000315075"/>
    </source>
</evidence>
<feature type="region of interest" description="Disordered" evidence="1">
    <location>
        <begin position="1"/>
        <end position="90"/>
    </location>
</feature>
<proteinExistence type="predicted"/>
<dbReference type="GeneID" id="17401030"/>
<dbReference type="Proteomes" id="UP000120888">
    <property type="component" value="Segment"/>
</dbReference>
<feature type="compositionally biased region" description="Basic and acidic residues" evidence="1">
    <location>
        <begin position="1"/>
        <end position="14"/>
    </location>
</feature>
<feature type="compositionally biased region" description="Acidic residues" evidence="1">
    <location>
        <begin position="36"/>
        <end position="46"/>
    </location>
</feature>
<dbReference type="RefSeq" id="YP_008719865.1">
    <property type="nucleotide sequence ID" value="NC_022613.1"/>
</dbReference>
<evidence type="ECO:0000313" key="3">
    <source>
        <dbReference type="EMBL" id="AGX93382.1"/>
    </source>
</evidence>
<reference evidence="4 5" key="1">
    <citation type="journal article" date="2014" name="J. Gen. Virol.">
        <title>Whole-genome sequences of two turkey adenovirus types reveal the existence of two unknown lineages that merit the establishment of novel species within the genus Aviadenovirus.</title>
        <authorList>
            <person name="Marek A."/>
            <person name="Ballmann M.Z."/>
            <person name="Kosiol C."/>
            <person name="Harrach B."/>
            <person name="Schlotterer C."/>
            <person name="Hess M."/>
        </authorList>
    </citation>
    <scope>NUCLEOTIDE SEQUENCE [LARGE SCALE GENOMIC DNA]</scope>
    <source>
        <strain evidence="2">1277BT</strain>
        <strain evidence="3">D1648</strain>
    </source>
</reference>